<evidence type="ECO:0000256" key="2">
    <source>
        <dbReference type="SAM" id="Phobius"/>
    </source>
</evidence>
<keyword evidence="1" id="KW-0175">Coiled coil</keyword>
<evidence type="ECO:0000313" key="3">
    <source>
        <dbReference type="EMBL" id="PIC13895.1"/>
    </source>
</evidence>
<organism evidence="3 4">
    <name type="scientific">Caenorhabditis nigoni</name>
    <dbReference type="NCBI Taxonomy" id="1611254"/>
    <lineage>
        <taxon>Eukaryota</taxon>
        <taxon>Metazoa</taxon>
        <taxon>Ecdysozoa</taxon>
        <taxon>Nematoda</taxon>
        <taxon>Chromadorea</taxon>
        <taxon>Rhabditida</taxon>
        <taxon>Rhabditina</taxon>
        <taxon>Rhabditomorpha</taxon>
        <taxon>Rhabditoidea</taxon>
        <taxon>Rhabditidae</taxon>
        <taxon>Peloderinae</taxon>
        <taxon>Caenorhabditis</taxon>
    </lineage>
</organism>
<dbReference type="AlphaFoldDB" id="A0A2G5SFM7"/>
<comment type="caution">
    <text evidence="3">The sequence shown here is derived from an EMBL/GenBank/DDBJ whole genome shotgun (WGS) entry which is preliminary data.</text>
</comment>
<feature type="coiled-coil region" evidence="1">
    <location>
        <begin position="44"/>
        <end position="71"/>
    </location>
</feature>
<accession>A0A2G5SFM7</accession>
<reference evidence="4" key="1">
    <citation type="submission" date="2017-10" db="EMBL/GenBank/DDBJ databases">
        <title>Rapid genome shrinkage in a self-fertile nematode reveals novel sperm competition proteins.</title>
        <authorList>
            <person name="Yin D."/>
            <person name="Schwarz E.M."/>
            <person name="Thomas C.G."/>
            <person name="Felde R.L."/>
            <person name="Korf I.F."/>
            <person name="Cutter A.D."/>
            <person name="Schartner C.M."/>
            <person name="Ralston E.J."/>
            <person name="Meyer B.J."/>
            <person name="Haag E.S."/>
        </authorList>
    </citation>
    <scope>NUCLEOTIDE SEQUENCE [LARGE SCALE GENOMIC DNA]</scope>
    <source>
        <strain evidence="4">JU1422</strain>
    </source>
</reference>
<dbReference type="EMBL" id="PDUG01000010">
    <property type="protein sequence ID" value="PIC13895.1"/>
    <property type="molecule type" value="Genomic_DNA"/>
</dbReference>
<protein>
    <submittedName>
        <fullName evidence="3">Uncharacterized protein</fullName>
    </submittedName>
</protein>
<keyword evidence="2" id="KW-1133">Transmembrane helix</keyword>
<keyword evidence="4" id="KW-1185">Reference proteome</keyword>
<feature type="transmembrane region" description="Helical" evidence="2">
    <location>
        <begin position="240"/>
        <end position="262"/>
    </location>
</feature>
<keyword evidence="2" id="KW-0472">Membrane</keyword>
<evidence type="ECO:0000313" key="4">
    <source>
        <dbReference type="Proteomes" id="UP000230233"/>
    </source>
</evidence>
<proteinExistence type="predicted"/>
<name>A0A2G5SFM7_9PELO</name>
<feature type="transmembrane region" description="Helical" evidence="2">
    <location>
        <begin position="205"/>
        <end position="225"/>
    </location>
</feature>
<dbReference type="Proteomes" id="UP000230233">
    <property type="component" value="Unassembled WGS sequence"/>
</dbReference>
<feature type="transmembrane region" description="Helical" evidence="2">
    <location>
        <begin position="75"/>
        <end position="97"/>
    </location>
</feature>
<sequence length="273" mass="32052">MTDLESPVSKKEEHLSSLISDLMKNGFANFLDRIKDNDYPETFKLDEISTLEKLEDKYKKAKENLESKMNKKNKYVWTIKLILFAMLIVVIVCIIAEKSRENSNGYFSYGARFWPNIALLVDSLILIPLLVFTIVEEIINQIANWKRRRNTKNKVTLENGDKENDTKDDEIGCENLKDRCQKLVEDLNENYEPMRNRYKRLCNHFVFYYFAALFVFNIFVASLFIDSLFYKTEKILVNKILEVTGCVFMAIFPSVMMALSIMNEIAEDKKFKF</sequence>
<evidence type="ECO:0000256" key="1">
    <source>
        <dbReference type="SAM" id="Coils"/>
    </source>
</evidence>
<keyword evidence="2" id="KW-0812">Transmembrane</keyword>
<feature type="transmembrane region" description="Helical" evidence="2">
    <location>
        <begin position="117"/>
        <end position="139"/>
    </location>
</feature>
<gene>
    <name evidence="3" type="ORF">B9Z55_027479</name>
</gene>